<evidence type="ECO:0000313" key="5">
    <source>
        <dbReference type="EMBL" id="WOJ90956.1"/>
    </source>
</evidence>
<evidence type="ECO:0000259" key="4">
    <source>
        <dbReference type="PROSITE" id="PS50956"/>
    </source>
</evidence>
<dbReference type="Pfam" id="PF01037">
    <property type="entry name" value="AsnC_trans_reg"/>
    <property type="match status" value="1"/>
</dbReference>
<sequence>MPRRHMVDEMDLKIMRRIQLDARISNVRLAEDVHLSPSACLDRVKALEKDGLIRRYVADFDLAKICSTVMLLVEVILENHREADFERFLAAIRMREEVLECFKIGGRIDYLMRVICRDIEHYNELSDFMSRGELGIEKFHGHVVLAMDKNFHGYPLDLLMEPQKRG</sequence>
<dbReference type="PROSITE" id="PS50956">
    <property type="entry name" value="HTH_ASNC_2"/>
    <property type="match status" value="1"/>
</dbReference>
<dbReference type="InterPro" id="IPR036388">
    <property type="entry name" value="WH-like_DNA-bd_sf"/>
</dbReference>
<feature type="domain" description="HTH asnC-type" evidence="4">
    <location>
        <begin position="7"/>
        <end position="68"/>
    </location>
</feature>
<evidence type="ECO:0000313" key="6">
    <source>
        <dbReference type="Proteomes" id="UP001626536"/>
    </source>
</evidence>
<dbReference type="InterPro" id="IPR000485">
    <property type="entry name" value="AsnC-type_HTH_dom"/>
</dbReference>
<evidence type="ECO:0000256" key="1">
    <source>
        <dbReference type="ARBA" id="ARBA00023015"/>
    </source>
</evidence>
<reference evidence="5 6" key="1">
    <citation type="submission" date="2023-10" db="EMBL/GenBank/DDBJ databases">
        <title>Novel methanotroph of the genus Methylocapsa from a subarctic wetland.</title>
        <authorList>
            <person name="Belova S.E."/>
            <person name="Oshkin I.Y."/>
            <person name="Miroshnikov K."/>
            <person name="Dedysh S.N."/>
        </authorList>
    </citation>
    <scope>NUCLEOTIDE SEQUENCE [LARGE SCALE GENOMIC DNA]</scope>
    <source>
        <strain evidence="5 6">RX1</strain>
    </source>
</reference>
<dbReference type="SMART" id="SM00344">
    <property type="entry name" value="HTH_ASNC"/>
    <property type="match status" value="1"/>
</dbReference>
<name>A0ABZ0HVM3_9HYPH</name>
<dbReference type="PANTHER" id="PTHR30154:SF34">
    <property type="entry name" value="TRANSCRIPTIONAL REGULATOR AZLB"/>
    <property type="match status" value="1"/>
</dbReference>
<proteinExistence type="predicted"/>
<gene>
    <name evidence="5" type="ORF">RZS28_06630</name>
</gene>
<keyword evidence="1" id="KW-0805">Transcription regulation</keyword>
<keyword evidence="2" id="KW-0238">DNA-binding</keyword>
<protein>
    <submittedName>
        <fullName evidence="5">Lrp/AsnC family transcriptional regulator</fullName>
    </submittedName>
</protein>
<dbReference type="InterPro" id="IPR019888">
    <property type="entry name" value="Tscrpt_reg_AsnC-like"/>
</dbReference>
<dbReference type="SUPFAM" id="SSF46785">
    <property type="entry name" value="Winged helix' DNA-binding domain"/>
    <property type="match status" value="1"/>
</dbReference>
<evidence type="ECO:0000256" key="2">
    <source>
        <dbReference type="ARBA" id="ARBA00023125"/>
    </source>
</evidence>
<dbReference type="InterPro" id="IPR036390">
    <property type="entry name" value="WH_DNA-bd_sf"/>
</dbReference>
<dbReference type="Proteomes" id="UP001626536">
    <property type="component" value="Chromosome"/>
</dbReference>
<dbReference type="SUPFAM" id="SSF54909">
    <property type="entry name" value="Dimeric alpha+beta barrel"/>
    <property type="match status" value="1"/>
</dbReference>
<dbReference type="Pfam" id="PF13412">
    <property type="entry name" value="HTH_24"/>
    <property type="match status" value="1"/>
</dbReference>
<evidence type="ECO:0000256" key="3">
    <source>
        <dbReference type="ARBA" id="ARBA00023163"/>
    </source>
</evidence>
<dbReference type="RefSeq" id="WP_407340545.1">
    <property type="nucleotide sequence ID" value="NZ_CP136862.1"/>
</dbReference>
<dbReference type="PRINTS" id="PR00033">
    <property type="entry name" value="HTHASNC"/>
</dbReference>
<keyword evidence="3" id="KW-0804">Transcription</keyword>
<accession>A0ABZ0HVM3</accession>
<dbReference type="InterPro" id="IPR011008">
    <property type="entry name" value="Dimeric_a/b-barrel"/>
</dbReference>
<organism evidence="5 6">
    <name type="scientific">Methylocapsa polymorpha</name>
    <dbReference type="NCBI Taxonomy" id="3080828"/>
    <lineage>
        <taxon>Bacteria</taxon>
        <taxon>Pseudomonadati</taxon>
        <taxon>Pseudomonadota</taxon>
        <taxon>Alphaproteobacteria</taxon>
        <taxon>Hyphomicrobiales</taxon>
        <taxon>Beijerinckiaceae</taxon>
        <taxon>Methylocapsa</taxon>
    </lineage>
</organism>
<dbReference type="InterPro" id="IPR019887">
    <property type="entry name" value="Tscrpt_reg_AsnC/Lrp_C"/>
</dbReference>
<dbReference type="Gene3D" id="3.30.70.920">
    <property type="match status" value="1"/>
</dbReference>
<dbReference type="PANTHER" id="PTHR30154">
    <property type="entry name" value="LEUCINE-RESPONSIVE REGULATORY PROTEIN"/>
    <property type="match status" value="1"/>
</dbReference>
<keyword evidence="6" id="KW-1185">Reference proteome</keyword>
<dbReference type="EMBL" id="CP136862">
    <property type="protein sequence ID" value="WOJ90956.1"/>
    <property type="molecule type" value="Genomic_DNA"/>
</dbReference>
<dbReference type="Gene3D" id="1.10.10.10">
    <property type="entry name" value="Winged helix-like DNA-binding domain superfamily/Winged helix DNA-binding domain"/>
    <property type="match status" value="1"/>
</dbReference>